<sequence length="247" mass="26924">MRVLLAALFMLFSLSVQADDYLKLYQVTGWPQQRANFSQALAAAQLRYRDTLPAAMYQALLESSNRRFAAQAMDQRALQALRESLADPQPALQFFQGEVGSKVITDEIRASRGDQLALYGKGLPRSDAGAVRRQLISQLAKALPASEAGAEVSLALAGVAADSLSDMLPGVLGNSEELLNTQRERLQQQINSDLDNTLLYVYRDLSDAELQQFVDFAQSPAGQNYYKAALTALHAAMHPPAAPQPAN</sequence>
<dbReference type="RefSeq" id="WP_090197247.1">
    <property type="nucleotide sequence ID" value="NZ_LT629785.1"/>
</dbReference>
<proteinExistence type="predicted"/>
<dbReference type="EMBL" id="LT629785">
    <property type="protein sequence ID" value="SDU32354.1"/>
    <property type="molecule type" value="Genomic_DNA"/>
</dbReference>
<keyword evidence="1" id="KW-0732">Signal</keyword>
<dbReference type="OrthoDB" id="7013150at2"/>
<gene>
    <name evidence="2" type="ORF">SAMN05216296_3075</name>
</gene>
<accession>A0A1H2HKJ8</accession>
<dbReference type="AlphaFoldDB" id="A0A1H2HKJ8"/>
<evidence type="ECO:0008006" key="4">
    <source>
        <dbReference type="Google" id="ProtNLM"/>
    </source>
</evidence>
<organism evidence="2 3">
    <name type="scientific">Pseudomonas pohangensis</name>
    <dbReference type="NCBI Taxonomy" id="364197"/>
    <lineage>
        <taxon>Bacteria</taxon>
        <taxon>Pseudomonadati</taxon>
        <taxon>Pseudomonadota</taxon>
        <taxon>Gammaproteobacteria</taxon>
        <taxon>Pseudomonadales</taxon>
        <taxon>Pseudomonadaceae</taxon>
        <taxon>Pseudomonas</taxon>
    </lineage>
</organism>
<name>A0A1H2HKJ8_9PSED</name>
<evidence type="ECO:0000256" key="1">
    <source>
        <dbReference type="SAM" id="SignalP"/>
    </source>
</evidence>
<evidence type="ECO:0000313" key="2">
    <source>
        <dbReference type="EMBL" id="SDU32354.1"/>
    </source>
</evidence>
<feature type="signal peptide" evidence="1">
    <location>
        <begin position="1"/>
        <end position="18"/>
    </location>
</feature>
<reference evidence="3" key="1">
    <citation type="submission" date="2016-10" db="EMBL/GenBank/DDBJ databases">
        <authorList>
            <person name="Varghese N."/>
            <person name="Submissions S."/>
        </authorList>
    </citation>
    <scope>NUCLEOTIDE SEQUENCE [LARGE SCALE GENOMIC DNA]</scope>
    <source>
        <strain evidence="3">DSM 17875</strain>
    </source>
</reference>
<evidence type="ECO:0000313" key="3">
    <source>
        <dbReference type="Proteomes" id="UP000243232"/>
    </source>
</evidence>
<keyword evidence="3" id="KW-1185">Reference proteome</keyword>
<dbReference type="Proteomes" id="UP000243232">
    <property type="component" value="Chromosome I"/>
</dbReference>
<protein>
    <recommendedName>
        <fullName evidence="4">DUF2059 domain-containing protein</fullName>
    </recommendedName>
</protein>
<dbReference type="STRING" id="364197.SAMN05216296_3075"/>
<feature type="chain" id="PRO_5009275816" description="DUF2059 domain-containing protein" evidence="1">
    <location>
        <begin position="19"/>
        <end position="247"/>
    </location>
</feature>